<dbReference type="AlphaFoldDB" id="A0A3P3XF87"/>
<evidence type="ECO:0000313" key="5">
    <source>
        <dbReference type="EMBL" id="SLM09908.1"/>
    </source>
</evidence>
<dbReference type="CDD" id="cd02869">
    <property type="entry name" value="PseudoU_synth_RluA_like"/>
    <property type="match status" value="1"/>
</dbReference>
<dbReference type="PROSITE" id="PS01129">
    <property type="entry name" value="PSI_RLU"/>
    <property type="match status" value="1"/>
</dbReference>
<keyword evidence="2" id="KW-0413">Isomerase</keyword>
<dbReference type="GO" id="GO:0003723">
    <property type="term" value="F:RNA binding"/>
    <property type="evidence" value="ECO:0007669"/>
    <property type="project" value="UniProtKB-KW"/>
</dbReference>
<dbReference type="Gene3D" id="3.30.2350.10">
    <property type="entry name" value="Pseudouridine synthase"/>
    <property type="match status" value="1"/>
</dbReference>
<comment type="similarity">
    <text evidence="1">Belongs to the pseudouridine synthase RluA family.</text>
</comment>
<dbReference type="InterPro" id="IPR006145">
    <property type="entry name" value="PsdUridine_synth_RsuA/RluA"/>
</dbReference>
<dbReference type="InterPro" id="IPR050188">
    <property type="entry name" value="RluA_PseudoU_synthase"/>
</dbReference>
<evidence type="ECO:0000256" key="3">
    <source>
        <dbReference type="PROSITE-ProRule" id="PRU00182"/>
    </source>
</evidence>
<keyword evidence="3" id="KW-0694">RNA-binding</keyword>
<dbReference type="GO" id="GO:0001522">
    <property type="term" value="P:pseudouridine synthesis"/>
    <property type="evidence" value="ECO:0007669"/>
    <property type="project" value="InterPro"/>
</dbReference>
<evidence type="ECO:0000256" key="1">
    <source>
        <dbReference type="ARBA" id="ARBA00010876"/>
    </source>
</evidence>
<dbReference type="Pfam" id="PF00849">
    <property type="entry name" value="PseudoU_synth_2"/>
    <property type="match status" value="1"/>
</dbReference>
<dbReference type="Gene3D" id="3.10.290.10">
    <property type="entry name" value="RNA-binding S4 domain"/>
    <property type="match status" value="1"/>
</dbReference>
<dbReference type="InterPro" id="IPR036986">
    <property type="entry name" value="S4_RNA-bd_sf"/>
</dbReference>
<accession>A0A3P3XF87</accession>
<gene>
    <name evidence="5" type="ORF">SPIROBIBN47_100138</name>
</gene>
<feature type="domain" description="Pseudouridine synthase RsuA/RluA-like" evidence="4">
    <location>
        <begin position="156"/>
        <end position="306"/>
    </location>
</feature>
<proteinExistence type="inferred from homology"/>
<evidence type="ECO:0000259" key="4">
    <source>
        <dbReference type="Pfam" id="PF00849"/>
    </source>
</evidence>
<dbReference type="PROSITE" id="PS50889">
    <property type="entry name" value="S4"/>
    <property type="match status" value="1"/>
</dbReference>
<name>A0A3P3XF87_9SPIR</name>
<dbReference type="InterPro" id="IPR020103">
    <property type="entry name" value="PsdUridine_synth_cat_dom_sf"/>
</dbReference>
<evidence type="ECO:0000256" key="2">
    <source>
        <dbReference type="ARBA" id="ARBA00023235"/>
    </source>
</evidence>
<reference evidence="5" key="1">
    <citation type="submission" date="2017-02" db="EMBL/GenBank/DDBJ databases">
        <authorList>
            <person name="Regsiter A."/>
            <person name="William W."/>
        </authorList>
    </citation>
    <scope>NUCLEOTIDE SEQUENCE</scope>
    <source>
        <strain evidence="5">Bib</strain>
    </source>
</reference>
<protein>
    <submittedName>
        <fullName evidence="5">Pseudouridine synthase, RluA family</fullName>
    </submittedName>
</protein>
<dbReference type="SUPFAM" id="SSF55120">
    <property type="entry name" value="Pseudouridine synthase"/>
    <property type="match status" value="1"/>
</dbReference>
<sequence>MLKAPETKIGFARRDGRLCDDASTLKVCGKSPRMSSLKCIADCLRIDLKSLWHYVVNVHEVKKFSLGADDDGRRADRIVRKILKNIPLSLIYRLFREGKIKKNGLTAEASERVHSGDFMEIIGLDDTAFKKNPPRNKEFSARSIDEQPSVIWQNEHLIAMHKPRGMLTHDGEASLDAFVYSLLKDNLSPSVSFLPGPLHRLDRNTSGIIIFSKTRLGAEKFSSAIRRREVQKLYLALVEGTMDGPLRLQDTIERNRKAHVSVLNQDGKGGRLAVMDAIPLFARERYTLVLVDLHTGITHQIRAQLATHGFPLAGDTKYGGSPLPLQTGYFLHAYSLRMEHPVFEDMPNSIIAPLPELFGKTVASIFELDYHDLYKTMQRLTEDI</sequence>
<dbReference type="GO" id="GO:0009982">
    <property type="term" value="F:pseudouridine synthase activity"/>
    <property type="evidence" value="ECO:0007669"/>
    <property type="project" value="InterPro"/>
</dbReference>
<dbReference type="PANTHER" id="PTHR21600">
    <property type="entry name" value="MITOCHONDRIAL RNA PSEUDOURIDINE SYNTHASE"/>
    <property type="match status" value="1"/>
</dbReference>
<organism evidence="5">
    <name type="scientific">uncultured spirochete</name>
    <dbReference type="NCBI Taxonomy" id="156406"/>
    <lineage>
        <taxon>Bacteria</taxon>
        <taxon>Pseudomonadati</taxon>
        <taxon>Spirochaetota</taxon>
        <taxon>Spirochaetia</taxon>
        <taxon>Spirochaetales</taxon>
        <taxon>environmental samples</taxon>
    </lineage>
</organism>
<dbReference type="PANTHER" id="PTHR21600:SF83">
    <property type="entry name" value="PSEUDOURIDYLATE SYNTHASE RPUSD4, MITOCHONDRIAL"/>
    <property type="match status" value="1"/>
</dbReference>
<dbReference type="GO" id="GO:0140098">
    <property type="term" value="F:catalytic activity, acting on RNA"/>
    <property type="evidence" value="ECO:0007669"/>
    <property type="project" value="UniProtKB-ARBA"/>
</dbReference>
<dbReference type="InterPro" id="IPR006224">
    <property type="entry name" value="PsdUridine_synth_RluA-like_CS"/>
</dbReference>
<dbReference type="EMBL" id="FWDM01000002">
    <property type="protein sequence ID" value="SLM09908.1"/>
    <property type="molecule type" value="Genomic_DNA"/>
</dbReference>
<dbReference type="GO" id="GO:0006396">
    <property type="term" value="P:RNA processing"/>
    <property type="evidence" value="ECO:0007669"/>
    <property type="project" value="UniProtKB-ARBA"/>
</dbReference>